<feature type="region of interest" description="Disordered" evidence="1">
    <location>
        <begin position="437"/>
        <end position="492"/>
    </location>
</feature>
<feature type="compositionally biased region" description="Basic and acidic residues" evidence="1">
    <location>
        <begin position="468"/>
        <end position="483"/>
    </location>
</feature>
<organismHost>
    <name type="scientific">Homo sapiens</name>
    <name type="common">Human</name>
    <dbReference type="NCBI Taxonomy" id="9606"/>
</organismHost>
<evidence type="ECO:0000256" key="1">
    <source>
        <dbReference type="SAM" id="MobiDB-lite"/>
    </source>
</evidence>
<name>A0A140D1G8_HCMV</name>
<feature type="region of interest" description="Disordered" evidence="1">
    <location>
        <begin position="618"/>
        <end position="642"/>
    </location>
</feature>
<protein>
    <submittedName>
        <fullName evidence="2">Protein UL150</fullName>
    </submittedName>
</protein>
<feature type="region of interest" description="Disordered" evidence="1">
    <location>
        <begin position="49"/>
        <end position="76"/>
    </location>
</feature>
<dbReference type="EMBL" id="KT726941">
    <property type="protein sequence ID" value="AMJ52831.2"/>
    <property type="molecule type" value="Genomic_DNA"/>
</dbReference>
<sequence>MLRLFLLTATCVCVCAGLRWGRAPVDDAFCHRTWPTRCAAPRPFAPSAHNTALSSSHAISTEHRVLHSPSPPRENIRHSMRCRRRAMASSACTPVSHTQPRAANHSRSRTTYATSEPTNSPTASPAKSDTLEADADPALHRRPDSLLRHLFQPCHAQRGTSSRATSHRASLNAVHHKLCGAVISSSCSTTCTPVIMDLPSLSVELSAKHKEKETPTEGGWGGEEGEDDVLATIRNTLSAPTSPAAATTHRRSFPGGSSICLTAVSEYSQRRSSTATLTTPPPAIAAAFSFSSTVSETGAFPQSTAGRTRVDDTVVVTAGDPRSPVTHVTLLQIFRLRSSLLTSRSGGALRGGEHEAIPKVASLFWTLQKATQMVKMLHKTPGADFHRNPQKYTNRPQRLLSTALAIWQRTNNNTRAAHVPQMRLLGDILTYRRPQLATASAKAHTQQQPEEPKGQQIWAQTAGQAAPHGDEPHSDGELRRESHSAPPTSRTLPDTILIVKRRSVSQRSHLQLDAKPGLNERDGFRRRLLLPLSGYFRANELRNKQFMGYGTENGLKNTWLTRPLGAAGGVRETIGERQDRDVADSATQRVFHTLYAALQTVRVWYTALGTAWRTSGSRTRESLFDGPRRRDRQAGRPRRLEL</sequence>
<proteinExistence type="predicted"/>
<feature type="compositionally biased region" description="Polar residues" evidence="1">
    <location>
        <begin position="109"/>
        <end position="127"/>
    </location>
</feature>
<organism evidence="2">
    <name type="scientific">Human cytomegalovirus</name>
    <name type="common">HHV-5</name>
    <name type="synonym">Human herpesvirus 5</name>
    <dbReference type="NCBI Taxonomy" id="10359"/>
    <lineage>
        <taxon>Viruses</taxon>
        <taxon>Duplodnaviria</taxon>
        <taxon>Heunggongvirae</taxon>
        <taxon>Peploviricota</taxon>
        <taxon>Herviviricetes</taxon>
        <taxon>Herpesvirales</taxon>
        <taxon>Orthoherpesviridae</taxon>
        <taxon>Betaherpesvirinae</taxon>
        <taxon>Cytomegalovirus</taxon>
        <taxon>Cytomegalovirus humanbeta5</taxon>
    </lineage>
</organism>
<gene>
    <name evidence="2" type="primary">UL150</name>
</gene>
<reference evidence="2" key="1">
    <citation type="journal article" date="2016" name="Virus Evol.">
        <title>Islands of linkage in an ocean of pervasive recombination reveals two-speed evolution of human cytomegalovirus genomes.</title>
        <authorList>
            <person name="Lassalle F."/>
            <person name="Depledge D.P."/>
            <person name="Reeves M.B."/>
            <person name="Brown A.C."/>
            <person name="Christiansen M.T."/>
            <person name="Tutill H.J."/>
            <person name="Williams R.J."/>
            <person name="Einer-Jensen K."/>
            <person name="Holdstock J."/>
            <person name="Atkinson C."/>
            <person name="Brown J.R."/>
            <person name="van Loenen F.B."/>
            <person name="Clark D.A."/>
            <person name="Griffiths P.D."/>
            <person name="Verjans G.M.G.M."/>
            <person name="Schutten M."/>
            <person name="Milne R.S.B."/>
            <person name="Balloux F."/>
            <person name="Breuer J."/>
        </authorList>
    </citation>
    <scope>NUCLEOTIDE SEQUENCE</scope>
    <source>
        <strain evidence="2">NL/Rot2/Urine/2012</strain>
    </source>
</reference>
<feature type="region of interest" description="Disordered" evidence="1">
    <location>
        <begin position="89"/>
        <end position="130"/>
    </location>
</feature>
<feature type="compositionally biased region" description="Polar residues" evidence="1">
    <location>
        <begin position="49"/>
        <end position="59"/>
    </location>
</feature>
<reference evidence="2" key="2">
    <citation type="submission" date="2017-01" db="EMBL/GenBank/DDBJ databases">
        <authorList>
            <person name="Mah S.A."/>
            <person name="Swanson W.J."/>
            <person name="Moy G.W."/>
            <person name="Vacquier V.D."/>
        </authorList>
    </citation>
    <scope>NUCLEOTIDE SEQUENCE</scope>
    <source>
        <strain evidence="2">NL/Rot2/Urine/2012</strain>
    </source>
</reference>
<evidence type="ECO:0000313" key="2">
    <source>
        <dbReference type="EMBL" id="AMJ52831.2"/>
    </source>
</evidence>
<accession>A0A140D1G8</accession>